<keyword evidence="1" id="KW-0472">Membrane</keyword>
<evidence type="ECO:0000313" key="2">
    <source>
        <dbReference type="EMBL" id="SFO20766.1"/>
    </source>
</evidence>
<keyword evidence="3" id="KW-1185">Reference proteome</keyword>
<keyword evidence="1" id="KW-0812">Transmembrane</keyword>
<dbReference type="Proteomes" id="UP000198806">
    <property type="component" value="Unassembled WGS sequence"/>
</dbReference>
<name>A0A1I5FAX5_9FIRM</name>
<gene>
    <name evidence="2" type="ORF">SAMN04489757_1137</name>
</gene>
<sequence length="184" mass="21126">MTNKKNGFFTFMFSLLPGAGEMYMGFMKRGISTMAAFFIVIALSAWSGIGVVMFVLPIIWFYSFFTVHNLRSLPDDEFFTIEDDYIFNFSTEKDKTILFARKYKNLIAVFLIVLGASSLWNNLNRIFLPFLPGRLRDFIYSLSYIGPQSMISLAIIALGVYLIRGKKKELDMLEDKGENHNENS</sequence>
<protein>
    <recommendedName>
        <fullName evidence="4">TM2 domain-containing protein</fullName>
    </recommendedName>
</protein>
<dbReference type="RefSeq" id="WP_091686231.1">
    <property type="nucleotide sequence ID" value="NZ_BAABFM010000027.1"/>
</dbReference>
<dbReference type="OrthoDB" id="82335at2"/>
<keyword evidence="1" id="KW-1133">Transmembrane helix</keyword>
<accession>A0A1I5FAX5</accession>
<proteinExistence type="predicted"/>
<dbReference type="EMBL" id="FOWD01000013">
    <property type="protein sequence ID" value="SFO20766.1"/>
    <property type="molecule type" value="Genomic_DNA"/>
</dbReference>
<organism evidence="2 3">
    <name type="scientific">Anaerocolumna aminovalerica</name>
    <dbReference type="NCBI Taxonomy" id="1527"/>
    <lineage>
        <taxon>Bacteria</taxon>
        <taxon>Bacillati</taxon>
        <taxon>Bacillota</taxon>
        <taxon>Clostridia</taxon>
        <taxon>Lachnospirales</taxon>
        <taxon>Lachnospiraceae</taxon>
        <taxon>Anaerocolumna</taxon>
    </lineage>
</organism>
<feature type="transmembrane region" description="Helical" evidence="1">
    <location>
        <begin position="103"/>
        <end position="120"/>
    </location>
</feature>
<dbReference type="STRING" id="1527.SAMN04489757_1137"/>
<reference evidence="2 3" key="1">
    <citation type="submission" date="2016-10" db="EMBL/GenBank/DDBJ databases">
        <authorList>
            <person name="de Groot N.N."/>
        </authorList>
    </citation>
    <scope>NUCLEOTIDE SEQUENCE [LARGE SCALE GENOMIC DNA]</scope>
    <source>
        <strain evidence="2 3">DSM 1283</strain>
    </source>
</reference>
<evidence type="ECO:0000313" key="3">
    <source>
        <dbReference type="Proteomes" id="UP000198806"/>
    </source>
</evidence>
<evidence type="ECO:0008006" key="4">
    <source>
        <dbReference type="Google" id="ProtNLM"/>
    </source>
</evidence>
<feature type="transmembrane region" description="Helical" evidence="1">
    <location>
        <begin position="36"/>
        <end position="62"/>
    </location>
</feature>
<feature type="transmembrane region" description="Helical" evidence="1">
    <location>
        <begin position="140"/>
        <end position="163"/>
    </location>
</feature>
<dbReference type="AlphaFoldDB" id="A0A1I5FAX5"/>
<evidence type="ECO:0000256" key="1">
    <source>
        <dbReference type="SAM" id="Phobius"/>
    </source>
</evidence>